<dbReference type="Proteomes" id="UP001238810">
    <property type="component" value="Segment"/>
</dbReference>
<sequence length="229" mass="25072">MDVFVKLLSDFGFTRLNSRLSCPIVVHCVPGAGKSTLIRKLLELDSRFEAYTGGVPDTPNLSGCWIRKWEGNTTPGKLTVLDEYTHLSEVPEVFALFGDPVQSDTSVVRRADFTCNTSRRFGAATSGLLKELGWQVEATGSDVVQVLDVFVGEPAGTIIYFEEEVGCLLKRHCVKALHLSEITGRTFTTVTFVTAENSPLSNPAAAFQCLTRHKEALYILCPDATYTSA</sequence>
<evidence type="ECO:0000313" key="3">
    <source>
        <dbReference type="Proteomes" id="UP001238810"/>
    </source>
</evidence>
<proteinExistence type="predicted"/>
<gene>
    <name evidence="2" type="primary">TGB1</name>
</gene>
<keyword evidence="3" id="KW-1185">Reference proteome</keyword>
<evidence type="ECO:0000259" key="1">
    <source>
        <dbReference type="PROSITE" id="PS51657"/>
    </source>
</evidence>
<dbReference type="InterPro" id="IPR027351">
    <property type="entry name" value="(+)RNA_virus_helicase_core_dom"/>
</dbReference>
<organism evidence="2 3">
    <name type="scientific">Cole mild mosaic virus</name>
    <dbReference type="NCBI Taxonomy" id="2792879"/>
    <lineage>
        <taxon>Viruses</taxon>
        <taxon>Riboviria</taxon>
        <taxon>Orthornavirae</taxon>
        <taxon>Kitrinoviricota</taxon>
        <taxon>Alsuviricetes</taxon>
        <taxon>Tymovirales</taxon>
        <taxon>Betaflexiviridae</taxon>
        <taxon>Quinvirinae</taxon>
        <taxon>Carlavirus</taxon>
        <taxon>Carlavirus oleraceae</taxon>
    </lineage>
</organism>
<dbReference type="Pfam" id="PF01443">
    <property type="entry name" value="Viral_helicase1"/>
    <property type="match status" value="1"/>
</dbReference>
<name>A0A7S5G690_9VIRU</name>
<protein>
    <submittedName>
        <fullName evidence="2">Triple gene block protein 1</fullName>
    </submittedName>
</protein>
<accession>A0A7S5G690</accession>
<dbReference type="GO" id="GO:0005524">
    <property type="term" value="F:ATP binding"/>
    <property type="evidence" value="ECO:0007669"/>
    <property type="project" value="InterPro"/>
</dbReference>
<reference evidence="2 3" key="1">
    <citation type="submission" date="2019-03" db="EMBL/GenBank/DDBJ databases">
        <title>First complete genome sequence of Cole mild mosaic virus.</title>
        <authorList>
            <person name="Mota de Oliveira A."/>
            <person name="Ramos-Gonzalez P.L."/>
            <person name="Karam-Rodrigues L."/>
            <person name="Chabi-Jesus C."/>
            <person name="Rodrigues-Chaves A.L."/>
            <person name="Banguela-Castillo A."/>
            <person name="Freitas-Astua J."/>
            <person name="Kitajima E.W."/>
            <person name="Harakava R."/>
            <person name="Eiras M."/>
        </authorList>
    </citation>
    <scope>NUCLEOTIDE SEQUENCE [LARGE SCALE GENOMIC DNA]</scope>
    <source>
        <strain evidence="2 3">T25</strain>
    </source>
</reference>
<evidence type="ECO:0000313" key="2">
    <source>
        <dbReference type="EMBL" id="QGN03511.1"/>
    </source>
</evidence>
<dbReference type="EMBL" id="MK684348">
    <property type="protein sequence ID" value="QGN03511.1"/>
    <property type="molecule type" value="Genomic_RNA"/>
</dbReference>
<dbReference type="PROSITE" id="PS51657">
    <property type="entry name" value="PSRV_HELICASE"/>
    <property type="match status" value="1"/>
</dbReference>
<feature type="domain" description="(+)RNA virus helicase C-terminal" evidence="1">
    <location>
        <begin position="1"/>
        <end position="229"/>
    </location>
</feature>